<proteinExistence type="predicted"/>
<dbReference type="SUPFAM" id="SSF48403">
    <property type="entry name" value="Ankyrin repeat"/>
    <property type="match status" value="1"/>
</dbReference>
<feature type="repeat" description="ANK" evidence="3">
    <location>
        <begin position="158"/>
        <end position="190"/>
    </location>
</feature>
<dbReference type="Pfam" id="PF12796">
    <property type="entry name" value="Ank_2"/>
    <property type="match status" value="2"/>
</dbReference>
<evidence type="ECO:0008006" key="6">
    <source>
        <dbReference type="Google" id="ProtNLM"/>
    </source>
</evidence>
<comment type="caution">
    <text evidence="4">The sequence shown here is derived from an EMBL/GenBank/DDBJ whole genome shotgun (WGS) entry which is preliminary data.</text>
</comment>
<sequence length="287" mass="31109">MAGPTSNEDDCLVERAIAALESEKTTLLQSILDQRLAEDPQAFQRGGLGDVLNKAMELGRSDMAHELFKRGARWNYGTIGDVLDGAREDNGWNVQAIDVTLAHGWDINEHYEHVGNALVFTVTCAEVGSEYPNGDIACLKVAAHLLSRGADANETQQTGSNPLEHASYNGDERMVALLLKHGATLEKAPKALLEAASSGNVGIMQMLLDHGADINEHPYGEYTTLPCHKESESWGSALHCAVEGGHVETISFLLNNGASKEYRNAVGVTALDLARKLEKHEIVRLLE</sequence>
<keyword evidence="5" id="KW-1185">Reference proteome</keyword>
<dbReference type="PANTHER" id="PTHR24171">
    <property type="entry name" value="ANKYRIN REPEAT DOMAIN-CONTAINING PROTEIN 39-RELATED"/>
    <property type="match status" value="1"/>
</dbReference>
<dbReference type="Proteomes" id="UP001152607">
    <property type="component" value="Unassembled WGS sequence"/>
</dbReference>
<name>A0A9W4UUG6_9PLEO</name>
<dbReference type="Gene3D" id="1.25.40.20">
    <property type="entry name" value="Ankyrin repeat-containing domain"/>
    <property type="match status" value="2"/>
</dbReference>
<dbReference type="PROSITE" id="PS50297">
    <property type="entry name" value="ANK_REP_REGION"/>
    <property type="match status" value="3"/>
</dbReference>
<evidence type="ECO:0000313" key="4">
    <source>
        <dbReference type="EMBL" id="CAI6342069.1"/>
    </source>
</evidence>
<keyword evidence="1" id="KW-0677">Repeat</keyword>
<evidence type="ECO:0000256" key="2">
    <source>
        <dbReference type="ARBA" id="ARBA00023043"/>
    </source>
</evidence>
<reference evidence="4" key="1">
    <citation type="submission" date="2023-01" db="EMBL/GenBank/DDBJ databases">
        <authorList>
            <person name="Van Ghelder C."/>
            <person name="Rancurel C."/>
        </authorList>
    </citation>
    <scope>NUCLEOTIDE SEQUENCE</scope>
    <source>
        <strain evidence="4">CNCM I-4278</strain>
    </source>
</reference>
<accession>A0A9W4UUG6</accession>
<evidence type="ECO:0000256" key="1">
    <source>
        <dbReference type="ARBA" id="ARBA00022737"/>
    </source>
</evidence>
<dbReference type="InterPro" id="IPR002110">
    <property type="entry name" value="Ankyrin_rpt"/>
</dbReference>
<organism evidence="4 5">
    <name type="scientific">Periconia digitata</name>
    <dbReference type="NCBI Taxonomy" id="1303443"/>
    <lineage>
        <taxon>Eukaryota</taxon>
        <taxon>Fungi</taxon>
        <taxon>Dikarya</taxon>
        <taxon>Ascomycota</taxon>
        <taxon>Pezizomycotina</taxon>
        <taxon>Dothideomycetes</taxon>
        <taxon>Pleosporomycetidae</taxon>
        <taxon>Pleosporales</taxon>
        <taxon>Massarineae</taxon>
        <taxon>Periconiaceae</taxon>
        <taxon>Periconia</taxon>
    </lineage>
</organism>
<protein>
    <recommendedName>
        <fullName evidence="6">Ankyrin</fullName>
    </recommendedName>
</protein>
<feature type="repeat" description="ANK" evidence="3">
    <location>
        <begin position="233"/>
        <end position="265"/>
    </location>
</feature>
<evidence type="ECO:0000256" key="3">
    <source>
        <dbReference type="PROSITE-ProRule" id="PRU00023"/>
    </source>
</evidence>
<gene>
    <name evidence="4" type="ORF">PDIGIT_LOCUS15272</name>
</gene>
<keyword evidence="2 3" id="KW-0040">ANK repeat</keyword>
<evidence type="ECO:0000313" key="5">
    <source>
        <dbReference type="Proteomes" id="UP001152607"/>
    </source>
</evidence>
<feature type="repeat" description="ANK" evidence="3">
    <location>
        <begin position="187"/>
        <end position="219"/>
    </location>
</feature>
<dbReference type="AlphaFoldDB" id="A0A9W4UUG6"/>
<dbReference type="EMBL" id="CAOQHR010000013">
    <property type="protein sequence ID" value="CAI6342069.1"/>
    <property type="molecule type" value="Genomic_DNA"/>
</dbReference>
<dbReference type="InterPro" id="IPR036770">
    <property type="entry name" value="Ankyrin_rpt-contain_sf"/>
</dbReference>
<dbReference type="PROSITE" id="PS50088">
    <property type="entry name" value="ANK_REPEAT"/>
    <property type="match status" value="3"/>
</dbReference>
<dbReference type="SMART" id="SM00248">
    <property type="entry name" value="ANK"/>
    <property type="match status" value="3"/>
</dbReference>
<dbReference type="OrthoDB" id="1722345at2759"/>